<dbReference type="OrthoDB" id="10388567at2759"/>
<reference evidence="1 2" key="2">
    <citation type="submission" date="2018-11" db="EMBL/GenBank/DDBJ databases">
        <authorList>
            <consortium name="Pathogen Informatics"/>
        </authorList>
    </citation>
    <scope>NUCLEOTIDE SEQUENCE [LARGE SCALE GENOMIC DNA]</scope>
    <source>
        <strain evidence="1 2">Costa Rica</strain>
    </source>
</reference>
<proteinExistence type="predicted"/>
<sequence>MCRFSIFSSQDGFAVELARKENEAVESLSIPFTRILKITTSPSYKESQCQEFGISMDLDEISSRKLAVLYGTALKDDRKKIIFYDLTWFDKPKMTITVLFKGKNEIYDCIKGLQRWVGWDTVYYPQALLRHIHSYNMFMCVF</sequence>
<organism evidence="3">
    <name type="scientific">Angiostrongylus costaricensis</name>
    <name type="common">Nematode worm</name>
    <dbReference type="NCBI Taxonomy" id="334426"/>
    <lineage>
        <taxon>Eukaryota</taxon>
        <taxon>Metazoa</taxon>
        <taxon>Ecdysozoa</taxon>
        <taxon>Nematoda</taxon>
        <taxon>Chromadorea</taxon>
        <taxon>Rhabditida</taxon>
        <taxon>Rhabditina</taxon>
        <taxon>Rhabditomorpha</taxon>
        <taxon>Strongyloidea</taxon>
        <taxon>Metastrongylidae</taxon>
        <taxon>Angiostrongylus</taxon>
    </lineage>
</organism>
<dbReference type="WBParaSite" id="ACOC_0000659301-mRNA-1">
    <property type="protein sequence ID" value="ACOC_0000659301-mRNA-1"/>
    <property type="gene ID" value="ACOC_0000659301"/>
</dbReference>
<dbReference type="AlphaFoldDB" id="A0A0R3PNG8"/>
<dbReference type="Proteomes" id="UP000267027">
    <property type="component" value="Unassembled WGS sequence"/>
</dbReference>
<evidence type="ECO:0000313" key="3">
    <source>
        <dbReference type="WBParaSite" id="ACOC_0000659301-mRNA-1"/>
    </source>
</evidence>
<dbReference type="EMBL" id="UYYA01003959">
    <property type="protein sequence ID" value="VDM58179.1"/>
    <property type="molecule type" value="Genomic_DNA"/>
</dbReference>
<evidence type="ECO:0000313" key="1">
    <source>
        <dbReference type="EMBL" id="VDM58179.1"/>
    </source>
</evidence>
<name>A0A0R3PNG8_ANGCS</name>
<accession>A0A0R3PNG8</accession>
<keyword evidence="2" id="KW-1185">Reference proteome</keyword>
<gene>
    <name evidence="1" type="ORF">ACOC_LOCUS6594</name>
</gene>
<evidence type="ECO:0000313" key="2">
    <source>
        <dbReference type="Proteomes" id="UP000267027"/>
    </source>
</evidence>
<reference evidence="3" key="1">
    <citation type="submission" date="2017-02" db="UniProtKB">
        <authorList>
            <consortium name="WormBaseParasite"/>
        </authorList>
    </citation>
    <scope>IDENTIFICATION</scope>
</reference>
<protein>
    <submittedName>
        <fullName evidence="3">PLAT domain-containing protein</fullName>
    </submittedName>
</protein>